<dbReference type="GO" id="GO:0016639">
    <property type="term" value="F:oxidoreductase activity, acting on the CH-NH2 group of donors, NAD or NADP as acceptor"/>
    <property type="evidence" value="ECO:0007669"/>
    <property type="project" value="UniProtKB-UniRule"/>
</dbReference>
<evidence type="ECO:0000259" key="7">
    <source>
        <dbReference type="Pfam" id="PF01958"/>
    </source>
</evidence>
<organism evidence="9 10">
    <name type="scientific">Saccharopolyspora shandongensis</name>
    <dbReference type="NCBI Taxonomy" id="418495"/>
    <lineage>
        <taxon>Bacteria</taxon>
        <taxon>Bacillati</taxon>
        <taxon>Actinomycetota</taxon>
        <taxon>Actinomycetes</taxon>
        <taxon>Pseudonocardiales</taxon>
        <taxon>Pseudonocardiaceae</taxon>
        <taxon>Saccharopolyspora</taxon>
    </lineage>
</organism>
<comment type="similarity">
    <text evidence="1 6">Belongs to the L-aspartate dehydrogenase family.</text>
</comment>
<keyword evidence="10" id="KW-1185">Reference proteome</keyword>
<dbReference type="PANTHER" id="PTHR31873:SF6">
    <property type="entry name" value="ASPARTATE DEHYDROGENASE DOMAIN-CONTAINING PROTEIN"/>
    <property type="match status" value="1"/>
</dbReference>
<protein>
    <recommendedName>
        <fullName evidence="6">L-aspartate dehydrogenase</fullName>
        <ecNumber evidence="6">1.4.1.21</ecNumber>
    </recommendedName>
</protein>
<dbReference type="Gene3D" id="3.30.360.10">
    <property type="entry name" value="Dihydrodipicolinate Reductase, domain 2"/>
    <property type="match status" value="1"/>
</dbReference>
<comment type="function">
    <text evidence="6">Specifically catalyzes the NAD or NADP-dependent dehydrogenation of L-aspartate to iminoaspartate.</text>
</comment>
<dbReference type="InterPro" id="IPR002811">
    <property type="entry name" value="Asp_DH"/>
</dbReference>
<dbReference type="UniPathway" id="UPA00253">
    <property type="reaction ID" value="UER00456"/>
</dbReference>
<dbReference type="GO" id="GO:0033735">
    <property type="term" value="F:aspartate dehydrogenase [NAD(P)+] activity"/>
    <property type="evidence" value="ECO:0007669"/>
    <property type="project" value="UniProtKB-EC"/>
</dbReference>
<feature type="binding site" evidence="6">
    <location>
        <position position="112"/>
    </location>
    <ligand>
        <name>NAD(+)</name>
        <dbReference type="ChEBI" id="CHEBI:57540"/>
    </ligand>
</feature>
<dbReference type="GO" id="GO:0051287">
    <property type="term" value="F:NAD binding"/>
    <property type="evidence" value="ECO:0007669"/>
    <property type="project" value="UniProtKB-UniRule"/>
</dbReference>
<feature type="domain" description="Aspartate dehydrogenase" evidence="7">
    <location>
        <begin position="160"/>
        <end position="245"/>
    </location>
</feature>
<feature type="binding site" evidence="6">
    <location>
        <position position="181"/>
    </location>
    <ligand>
        <name>NAD(+)</name>
        <dbReference type="ChEBI" id="CHEBI:57540"/>
    </ligand>
</feature>
<dbReference type="Proteomes" id="UP000199529">
    <property type="component" value="Unassembled WGS sequence"/>
</dbReference>
<dbReference type="RefSeq" id="WP_093272444.1">
    <property type="nucleotide sequence ID" value="NZ_FNOK01000038.1"/>
</dbReference>
<dbReference type="OrthoDB" id="4772942at2"/>
<dbReference type="SUPFAM" id="SSF51735">
    <property type="entry name" value="NAD(P)-binding Rossmann-fold domains"/>
    <property type="match status" value="1"/>
</dbReference>
<dbReference type="STRING" id="418495.SAMN05216215_103841"/>
<evidence type="ECO:0000256" key="2">
    <source>
        <dbReference type="ARBA" id="ARBA00022642"/>
    </source>
</evidence>
<comment type="miscellaneous">
    <text evidence="6">The iminoaspartate product is unstable in aqueous solution and can decompose to oxaloacetate and ammonia.</text>
</comment>
<gene>
    <name evidence="6" type="primary">nadX</name>
    <name evidence="9" type="ORF">SAMN05216215_103841</name>
</gene>
<comment type="pathway">
    <text evidence="6">Cofactor biosynthesis; NAD(+) biosynthesis; iminoaspartate from L-aspartate (dehydrogenase route): step 1/1.</text>
</comment>
<evidence type="ECO:0000259" key="8">
    <source>
        <dbReference type="Pfam" id="PF03447"/>
    </source>
</evidence>
<dbReference type="Gene3D" id="3.40.50.720">
    <property type="entry name" value="NAD(P)-binding Rossmann-like Domain"/>
    <property type="match status" value="1"/>
</dbReference>
<dbReference type="InterPro" id="IPR020626">
    <property type="entry name" value="Asp_DH_prok"/>
</dbReference>
<evidence type="ECO:0000256" key="4">
    <source>
        <dbReference type="ARBA" id="ARBA00023002"/>
    </source>
</evidence>
<sequence>MKVAILGCGAIGGVVARAVRDGEVPGAELVGVVHAERTDPPGLPVLDVEAAIEQADLIVECAGQRALAELGPSIVAAGTDLLVVSVGALADDALLAKLRDTGPGRLHLCSGAIGGLDVLAAAARMGGLSEVRIVTTKKATTLIQKWMDEPAAQRLRTAVEPVELMRAPARAVTAAFPASANVAASVALAVGDWDLVEAAVVADPEAPLTSHVITAEGSAGDYRFEIRNHPSPANPATSGVVPHAVLAAVGRLAAPTGAFA</sequence>
<dbReference type="PANTHER" id="PTHR31873">
    <property type="entry name" value="L-ASPARTATE DEHYDROGENASE-RELATED"/>
    <property type="match status" value="1"/>
</dbReference>
<dbReference type="Pfam" id="PF01958">
    <property type="entry name" value="Asp_DH_C"/>
    <property type="match status" value="1"/>
</dbReference>
<keyword evidence="3 6" id="KW-0521">NADP</keyword>
<dbReference type="AlphaFoldDB" id="A0A1H3NKS6"/>
<evidence type="ECO:0000256" key="1">
    <source>
        <dbReference type="ARBA" id="ARBA00008331"/>
    </source>
</evidence>
<feature type="active site" evidence="6">
    <location>
        <position position="211"/>
    </location>
</feature>
<comment type="catalytic activity">
    <reaction evidence="6">
        <text>L-aspartate + NADP(+) + H2O = oxaloacetate + NH4(+) + NADPH + H(+)</text>
        <dbReference type="Rhea" id="RHEA:11784"/>
        <dbReference type="ChEBI" id="CHEBI:15377"/>
        <dbReference type="ChEBI" id="CHEBI:15378"/>
        <dbReference type="ChEBI" id="CHEBI:16452"/>
        <dbReference type="ChEBI" id="CHEBI:28938"/>
        <dbReference type="ChEBI" id="CHEBI:29991"/>
        <dbReference type="ChEBI" id="CHEBI:57783"/>
        <dbReference type="ChEBI" id="CHEBI:58349"/>
        <dbReference type="EC" id="1.4.1.21"/>
    </reaction>
</comment>
<comment type="catalytic activity">
    <reaction evidence="6">
        <text>L-aspartate + NAD(+) + H2O = oxaloacetate + NH4(+) + NADH + H(+)</text>
        <dbReference type="Rhea" id="RHEA:11788"/>
        <dbReference type="ChEBI" id="CHEBI:15377"/>
        <dbReference type="ChEBI" id="CHEBI:15378"/>
        <dbReference type="ChEBI" id="CHEBI:16452"/>
        <dbReference type="ChEBI" id="CHEBI:28938"/>
        <dbReference type="ChEBI" id="CHEBI:29991"/>
        <dbReference type="ChEBI" id="CHEBI:57540"/>
        <dbReference type="ChEBI" id="CHEBI:57945"/>
        <dbReference type="EC" id="1.4.1.21"/>
    </reaction>
</comment>
<dbReference type="InterPro" id="IPR036291">
    <property type="entry name" value="NAD(P)-bd_dom_sf"/>
</dbReference>
<dbReference type="PIRSF" id="PIRSF005227">
    <property type="entry name" value="Asp_dh_NAD_syn"/>
    <property type="match status" value="1"/>
</dbReference>
<dbReference type="EC" id="1.4.1.21" evidence="6"/>
<feature type="domain" description="Aspartate/homoserine dehydrogenase NAD-binding" evidence="8">
    <location>
        <begin position="7"/>
        <end position="100"/>
    </location>
</feature>
<dbReference type="HAMAP" id="MF_01265">
    <property type="entry name" value="NadX"/>
    <property type="match status" value="1"/>
</dbReference>
<evidence type="ECO:0000256" key="5">
    <source>
        <dbReference type="ARBA" id="ARBA00023027"/>
    </source>
</evidence>
<dbReference type="Pfam" id="PF03447">
    <property type="entry name" value="NAD_binding_3"/>
    <property type="match status" value="1"/>
</dbReference>
<dbReference type="EMBL" id="FNOK01000038">
    <property type="protein sequence ID" value="SDY89418.1"/>
    <property type="molecule type" value="Genomic_DNA"/>
</dbReference>
<evidence type="ECO:0000313" key="10">
    <source>
        <dbReference type="Proteomes" id="UP000199529"/>
    </source>
</evidence>
<reference evidence="10" key="1">
    <citation type="submission" date="2016-10" db="EMBL/GenBank/DDBJ databases">
        <authorList>
            <person name="Varghese N."/>
            <person name="Submissions S."/>
        </authorList>
    </citation>
    <scope>NUCLEOTIDE SEQUENCE [LARGE SCALE GENOMIC DNA]</scope>
    <source>
        <strain evidence="10">CGMCC 4.3530</strain>
    </source>
</reference>
<dbReference type="InterPro" id="IPR011182">
    <property type="entry name" value="L-Asp_DH"/>
</dbReference>
<dbReference type="InterPro" id="IPR005106">
    <property type="entry name" value="Asp/hSer_DH_NAD-bd"/>
</dbReference>
<accession>A0A1H3NKS6</accession>
<keyword evidence="5 6" id="KW-0520">NAD</keyword>
<evidence type="ECO:0000256" key="6">
    <source>
        <dbReference type="HAMAP-Rule" id="MF_01265"/>
    </source>
</evidence>
<dbReference type="SUPFAM" id="SSF55347">
    <property type="entry name" value="Glyceraldehyde-3-phosphate dehydrogenase-like, C-terminal domain"/>
    <property type="match status" value="1"/>
</dbReference>
<proteinExistence type="inferred from homology"/>
<name>A0A1H3NKS6_9PSEU</name>
<keyword evidence="2 6" id="KW-0662">Pyridine nucleotide biosynthesis</keyword>
<evidence type="ECO:0000256" key="3">
    <source>
        <dbReference type="ARBA" id="ARBA00022857"/>
    </source>
</evidence>
<evidence type="ECO:0000313" key="9">
    <source>
        <dbReference type="EMBL" id="SDY89418.1"/>
    </source>
</evidence>
<dbReference type="GO" id="GO:0050661">
    <property type="term" value="F:NADP binding"/>
    <property type="evidence" value="ECO:0007669"/>
    <property type="project" value="UniProtKB-UniRule"/>
</dbReference>
<dbReference type="GO" id="GO:0009435">
    <property type="term" value="P:NAD+ biosynthetic process"/>
    <property type="evidence" value="ECO:0007669"/>
    <property type="project" value="UniProtKB-UniRule"/>
</dbReference>
<keyword evidence="4 6" id="KW-0560">Oxidoreductase</keyword>